<dbReference type="STRING" id="1035707.SAMN05216552_1002137"/>
<evidence type="ECO:0000313" key="1">
    <source>
        <dbReference type="EMBL" id="SFU37141.1"/>
    </source>
</evidence>
<sequence>MPLTHKAAGDIAMKWTPEHRSEAPTLMLVELDPLAVVDGERLDDTYLADNVEACGSMREFCPACRQGQLQLVLRQDNVRVAHLFCYHCTRCFGALLEDGTPALCE</sequence>
<dbReference type="AlphaFoldDB" id="A0A1I7FLU0"/>
<accession>A0A1I7FLU0</accession>
<organism evidence="1 2">
    <name type="scientific">Pseudoduganella namucuonensis</name>
    <dbReference type="NCBI Taxonomy" id="1035707"/>
    <lineage>
        <taxon>Bacteria</taxon>
        <taxon>Pseudomonadati</taxon>
        <taxon>Pseudomonadota</taxon>
        <taxon>Betaproteobacteria</taxon>
        <taxon>Burkholderiales</taxon>
        <taxon>Oxalobacteraceae</taxon>
        <taxon>Telluria group</taxon>
        <taxon>Pseudoduganella</taxon>
    </lineage>
</organism>
<gene>
    <name evidence="1" type="ORF">SAMN05216552_1002137</name>
</gene>
<evidence type="ECO:0000313" key="2">
    <source>
        <dbReference type="Proteomes" id="UP000199391"/>
    </source>
</evidence>
<keyword evidence="2" id="KW-1185">Reference proteome</keyword>
<name>A0A1I7FLU0_9BURK</name>
<dbReference type="EMBL" id="FPBO01000002">
    <property type="protein sequence ID" value="SFU37141.1"/>
    <property type="molecule type" value="Genomic_DNA"/>
</dbReference>
<protein>
    <submittedName>
        <fullName evidence="1">Uncharacterized protein</fullName>
    </submittedName>
</protein>
<reference evidence="2" key="1">
    <citation type="submission" date="2016-10" db="EMBL/GenBank/DDBJ databases">
        <authorList>
            <person name="Varghese N."/>
            <person name="Submissions S."/>
        </authorList>
    </citation>
    <scope>NUCLEOTIDE SEQUENCE [LARGE SCALE GENOMIC DNA]</scope>
    <source>
        <strain evidence="2">CGMCC 1.11014</strain>
    </source>
</reference>
<dbReference type="Proteomes" id="UP000199391">
    <property type="component" value="Unassembled WGS sequence"/>
</dbReference>
<proteinExistence type="predicted"/>